<dbReference type="Gene3D" id="3.90.228.10">
    <property type="match status" value="1"/>
</dbReference>
<accession>A0A7J7IWF4</accession>
<keyword evidence="2" id="KW-0328">Glycosyltransferase</keyword>
<dbReference type="OrthoDB" id="438889at2759"/>
<evidence type="ECO:0000259" key="6">
    <source>
        <dbReference type="PROSITE" id="PS51059"/>
    </source>
</evidence>
<dbReference type="InterPro" id="IPR002589">
    <property type="entry name" value="Macro_dom"/>
</dbReference>
<dbReference type="PANTHER" id="PTHR14453">
    <property type="entry name" value="PARP/ZINC FINGER CCCH TYPE DOMAIN CONTAINING PROTEIN"/>
    <property type="match status" value="1"/>
</dbReference>
<dbReference type="Gene3D" id="3.40.220.10">
    <property type="entry name" value="Leucine Aminopeptidase, subunit E, domain 1"/>
    <property type="match status" value="1"/>
</dbReference>
<dbReference type="AlphaFoldDB" id="A0A7J7IWF4"/>
<dbReference type="EMBL" id="VXIV02003377">
    <property type="protein sequence ID" value="KAF6017568.1"/>
    <property type="molecule type" value="Genomic_DNA"/>
</dbReference>
<reference evidence="7" key="1">
    <citation type="submission" date="2020-06" db="EMBL/GenBank/DDBJ databases">
        <title>Draft genome of Bugula neritina, a colonial animal packing powerful symbionts and potential medicines.</title>
        <authorList>
            <person name="Rayko M."/>
        </authorList>
    </citation>
    <scope>NUCLEOTIDE SEQUENCE [LARGE SCALE GENOMIC DNA]</scope>
    <source>
        <strain evidence="7">Kwan_BN1</strain>
    </source>
</reference>
<dbReference type="Proteomes" id="UP000593567">
    <property type="component" value="Unassembled WGS sequence"/>
</dbReference>
<dbReference type="GO" id="GO:0010629">
    <property type="term" value="P:negative regulation of gene expression"/>
    <property type="evidence" value="ECO:0007669"/>
    <property type="project" value="TreeGrafter"/>
</dbReference>
<evidence type="ECO:0000313" key="8">
    <source>
        <dbReference type="Proteomes" id="UP000593567"/>
    </source>
</evidence>
<dbReference type="Pfam" id="PF01661">
    <property type="entry name" value="Macro"/>
    <property type="match status" value="1"/>
</dbReference>
<dbReference type="SUPFAM" id="SSF52949">
    <property type="entry name" value="Macro domain-like"/>
    <property type="match status" value="1"/>
</dbReference>
<evidence type="ECO:0000256" key="2">
    <source>
        <dbReference type="ARBA" id="ARBA00022676"/>
    </source>
</evidence>
<comment type="subcellular location">
    <subcellularLocation>
        <location evidence="1">Nucleus</location>
    </subcellularLocation>
</comment>
<organism evidence="7 8">
    <name type="scientific">Bugula neritina</name>
    <name type="common">Brown bryozoan</name>
    <name type="synonym">Sertularia neritina</name>
    <dbReference type="NCBI Taxonomy" id="10212"/>
    <lineage>
        <taxon>Eukaryota</taxon>
        <taxon>Metazoa</taxon>
        <taxon>Spiralia</taxon>
        <taxon>Lophotrochozoa</taxon>
        <taxon>Bryozoa</taxon>
        <taxon>Gymnolaemata</taxon>
        <taxon>Cheilostomatida</taxon>
        <taxon>Flustrina</taxon>
        <taxon>Buguloidea</taxon>
        <taxon>Bugulidae</taxon>
        <taxon>Bugula</taxon>
    </lineage>
</organism>
<keyword evidence="5" id="KW-0539">Nucleus</keyword>
<dbReference type="PANTHER" id="PTHR14453:SF67">
    <property type="entry name" value="POLY [ADP-RIBOSE] POLYMERASE"/>
    <property type="match status" value="1"/>
</dbReference>
<name>A0A7J7IWF4_BUGNE</name>
<protein>
    <submittedName>
        <fullName evidence="7">PARP14</fullName>
    </submittedName>
</protein>
<dbReference type="GO" id="GO:0005634">
    <property type="term" value="C:nucleus"/>
    <property type="evidence" value="ECO:0007669"/>
    <property type="project" value="UniProtKB-SubCell"/>
</dbReference>
<comment type="caution">
    <text evidence="7">The sequence shown here is derived from an EMBL/GenBank/DDBJ whole genome shotgun (WGS) entry which is preliminary data.</text>
</comment>
<evidence type="ECO:0000256" key="5">
    <source>
        <dbReference type="ARBA" id="ARBA00023242"/>
    </source>
</evidence>
<dbReference type="InterPro" id="IPR012317">
    <property type="entry name" value="Poly(ADP-ribose)pol_cat_dom"/>
</dbReference>
<gene>
    <name evidence="7" type="ORF">EB796_024119</name>
</gene>
<dbReference type="InterPro" id="IPR052056">
    <property type="entry name" value="Mono-ARTD/PARP"/>
</dbReference>
<keyword evidence="3" id="KW-0808">Transferase</keyword>
<evidence type="ECO:0000313" key="7">
    <source>
        <dbReference type="EMBL" id="KAF6017568.1"/>
    </source>
</evidence>
<sequence length="313" mass="34226">MIMARVITGEYCRGTGDLCQAPCKTGSEYILYDSVVNNKVNPLKYGVFSDFAALPAYILQYKKFDSPVVLKPVVLGSEISHDKLEETNIITGAQQSTEVIHFVNKTQSLAERRRAQIRRIQEYRRHSVLLCGRVRYDVMIGDIANSQEDVVVNSTGPGILPGAPLASAIFKKAGPGLTTAAVNIAHLAEGDVVETESFNMGCKEIFHCNVAYWNPISKNNEAFSELLRIKVNAKRVANGFKLANDVKLTVYNGNLAQTKADAIVLANGCQMIRSAANALALLSQAAEKMRKEHPGEDIVVTESLGYLVPMSCM</sequence>
<evidence type="ECO:0000256" key="4">
    <source>
        <dbReference type="ARBA" id="ARBA00023027"/>
    </source>
</evidence>
<dbReference type="PROSITE" id="PS51059">
    <property type="entry name" value="PARP_CATALYTIC"/>
    <property type="match status" value="1"/>
</dbReference>
<keyword evidence="4" id="KW-0520">NAD</keyword>
<evidence type="ECO:0000256" key="3">
    <source>
        <dbReference type="ARBA" id="ARBA00022679"/>
    </source>
</evidence>
<keyword evidence="8" id="KW-1185">Reference proteome</keyword>
<feature type="domain" description="PARP catalytic" evidence="6">
    <location>
        <begin position="1"/>
        <end position="86"/>
    </location>
</feature>
<dbReference type="InterPro" id="IPR043472">
    <property type="entry name" value="Macro_dom-like"/>
</dbReference>
<proteinExistence type="predicted"/>
<dbReference type="GO" id="GO:0003950">
    <property type="term" value="F:NAD+ poly-ADP-ribosyltransferase activity"/>
    <property type="evidence" value="ECO:0007669"/>
    <property type="project" value="InterPro"/>
</dbReference>
<dbReference type="GO" id="GO:0003714">
    <property type="term" value="F:transcription corepressor activity"/>
    <property type="evidence" value="ECO:0007669"/>
    <property type="project" value="TreeGrafter"/>
</dbReference>
<dbReference type="GO" id="GO:0005737">
    <property type="term" value="C:cytoplasm"/>
    <property type="evidence" value="ECO:0007669"/>
    <property type="project" value="TreeGrafter"/>
</dbReference>
<evidence type="ECO:0000256" key="1">
    <source>
        <dbReference type="ARBA" id="ARBA00004123"/>
    </source>
</evidence>